<feature type="region of interest" description="Disordered" evidence="1">
    <location>
        <begin position="1"/>
        <end position="25"/>
    </location>
</feature>
<reference evidence="2 3" key="1">
    <citation type="journal article" date="2021" name="BMC Biol.">
        <title>Horizontally acquired antibacterial genes associated with adaptive radiation of ladybird beetles.</title>
        <authorList>
            <person name="Li H.S."/>
            <person name="Tang X.F."/>
            <person name="Huang Y.H."/>
            <person name="Xu Z.Y."/>
            <person name="Chen M.L."/>
            <person name="Du X.Y."/>
            <person name="Qiu B.Y."/>
            <person name="Chen P.T."/>
            <person name="Zhang W."/>
            <person name="Slipinski A."/>
            <person name="Escalona H.E."/>
            <person name="Waterhouse R.M."/>
            <person name="Zwick A."/>
            <person name="Pang H."/>
        </authorList>
    </citation>
    <scope>NUCLEOTIDE SEQUENCE [LARGE SCALE GENOMIC DNA]</scope>
    <source>
        <strain evidence="2">SYSU2018</strain>
    </source>
</reference>
<dbReference type="AlphaFoldDB" id="A0ABD2MUC1"/>
<organism evidence="2 3">
    <name type="scientific">Cryptolaemus montrouzieri</name>
    <dbReference type="NCBI Taxonomy" id="559131"/>
    <lineage>
        <taxon>Eukaryota</taxon>
        <taxon>Metazoa</taxon>
        <taxon>Ecdysozoa</taxon>
        <taxon>Arthropoda</taxon>
        <taxon>Hexapoda</taxon>
        <taxon>Insecta</taxon>
        <taxon>Pterygota</taxon>
        <taxon>Neoptera</taxon>
        <taxon>Endopterygota</taxon>
        <taxon>Coleoptera</taxon>
        <taxon>Polyphaga</taxon>
        <taxon>Cucujiformia</taxon>
        <taxon>Coccinelloidea</taxon>
        <taxon>Coccinellidae</taxon>
        <taxon>Scymninae</taxon>
        <taxon>Scymnini</taxon>
        <taxon>Cryptolaemus</taxon>
    </lineage>
</organism>
<accession>A0ABD2MUC1</accession>
<feature type="region of interest" description="Disordered" evidence="1">
    <location>
        <begin position="61"/>
        <end position="84"/>
    </location>
</feature>
<gene>
    <name evidence="2" type="ORF">HHI36_009051</name>
</gene>
<dbReference type="Proteomes" id="UP001516400">
    <property type="component" value="Unassembled WGS sequence"/>
</dbReference>
<dbReference type="EMBL" id="JABFTP020000021">
    <property type="protein sequence ID" value="KAL3269994.1"/>
    <property type="molecule type" value="Genomic_DNA"/>
</dbReference>
<evidence type="ECO:0000313" key="3">
    <source>
        <dbReference type="Proteomes" id="UP001516400"/>
    </source>
</evidence>
<sequence length="172" mass="19363">MDTLDNANNPFAIPNKTDADSITSHNDDGLLLNITDGLKKNDDMANNDLIKMLEKSNCERLTPEFDEDDNLGPETDVDNLDDGSISVNSDVMQRQLETIDNNQNFNPFKDIEKSLEINLNLKEGTFEGLTTPTEESCPLPTNSGKSNKLHFFVPILYTGCINFRRFNNYINI</sequence>
<evidence type="ECO:0000256" key="1">
    <source>
        <dbReference type="SAM" id="MobiDB-lite"/>
    </source>
</evidence>
<keyword evidence="3" id="KW-1185">Reference proteome</keyword>
<feature type="compositionally biased region" description="Acidic residues" evidence="1">
    <location>
        <begin position="64"/>
        <end position="81"/>
    </location>
</feature>
<protein>
    <submittedName>
        <fullName evidence="2">Uncharacterized protein</fullName>
    </submittedName>
</protein>
<name>A0ABD2MUC1_9CUCU</name>
<evidence type="ECO:0000313" key="2">
    <source>
        <dbReference type="EMBL" id="KAL3269994.1"/>
    </source>
</evidence>
<proteinExistence type="predicted"/>
<comment type="caution">
    <text evidence="2">The sequence shown here is derived from an EMBL/GenBank/DDBJ whole genome shotgun (WGS) entry which is preliminary data.</text>
</comment>